<accession>A0A7Y9XE34</accession>
<feature type="domain" description="Microcin J25-processing protein McjB C-terminal" evidence="1">
    <location>
        <begin position="1"/>
        <end position="51"/>
    </location>
</feature>
<gene>
    <name evidence="2" type="ORF">HNR06_002684</name>
</gene>
<proteinExistence type="predicted"/>
<reference evidence="2 3" key="1">
    <citation type="submission" date="2020-07" db="EMBL/GenBank/DDBJ databases">
        <title>Sequencing the genomes of 1000 actinobacteria strains.</title>
        <authorList>
            <person name="Klenk H.-P."/>
        </authorList>
    </citation>
    <scope>NUCLEOTIDE SEQUENCE [LARGE SCALE GENOMIC DNA]</scope>
    <source>
        <strain evidence="2 3">DSM 45278</strain>
    </source>
</reference>
<evidence type="ECO:0000313" key="2">
    <source>
        <dbReference type="EMBL" id="NYH53095.1"/>
    </source>
</evidence>
<dbReference type="InterPro" id="IPR032708">
    <property type="entry name" value="McjB_C"/>
</dbReference>
<dbReference type="NCBIfam" id="NF033537">
    <property type="entry name" value="lasso_biosyn_B2"/>
    <property type="match status" value="1"/>
</dbReference>
<evidence type="ECO:0000259" key="1">
    <source>
        <dbReference type="Pfam" id="PF13471"/>
    </source>
</evidence>
<dbReference type="Proteomes" id="UP000584931">
    <property type="component" value="Unassembled WGS sequence"/>
</dbReference>
<dbReference type="EMBL" id="JACCHL010000001">
    <property type="protein sequence ID" value="NYH53095.1"/>
    <property type="molecule type" value="Genomic_DNA"/>
</dbReference>
<comment type="caution">
    <text evidence="2">The sequence shown here is derived from an EMBL/GenBank/DDBJ whole genome shotgun (WGS) entry which is preliminary data.</text>
</comment>
<evidence type="ECO:0000313" key="3">
    <source>
        <dbReference type="Proteomes" id="UP000584931"/>
    </source>
</evidence>
<sequence length="60" mass="6638">MAAVLALAIRGRGVRWCHGVIADPIRLHAWIEVEGRPVEEPDSTRRCTALLTIPSMKEST</sequence>
<dbReference type="Pfam" id="PF13471">
    <property type="entry name" value="Transglut_core3"/>
    <property type="match status" value="1"/>
</dbReference>
<organism evidence="2 3">
    <name type="scientific">Nocardiopsis sinuspersici</name>
    <dbReference type="NCBI Taxonomy" id="501010"/>
    <lineage>
        <taxon>Bacteria</taxon>
        <taxon>Bacillati</taxon>
        <taxon>Actinomycetota</taxon>
        <taxon>Actinomycetes</taxon>
        <taxon>Streptosporangiales</taxon>
        <taxon>Nocardiopsidaceae</taxon>
        <taxon>Nocardiopsis</taxon>
    </lineage>
</organism>
<name>A0A7Y9XE34_9ACTN</name>
<dbReference type="InterPro" id="IPR053521">
    <property type="entry name" value="McjB-like"/>
</dbReference>
<dbReference type="AlphaFoldDB" id="A0A7Y9XE34"/>
<protein>
    <recommendedName>
        <fullName evidence="1">Microcin J25-processing protein McjB C-terminal domain-containing protein</fullName>
    </recommendedName>
</protein>